<dbReference type="InterPro" id="IPR011009">
    <property type="entry name" value="Kinase-like_dom_sf"/>
</dbReference>
<comment type="caution">
    <text evidence="2">The sequence shown here is derived from an EMBL/GenBank/DDBJ whole genome shotgun (WGS) entry which is preliminary data.</text>
</comment>
<feature type="domain" description="Protein kinase" evidence="1">
    <location>
        <begin position="8"/>
        <end position="91"/>
    </location>
</feature>
<name>A0A2W2E701_9ACTN</name>
<dbReference type="PROSITE" id="PS50011">
    <property type="entry name" value="PROTEIN_KINASE_DOM"/>
    <property type="match status" value="1"/>
</dbReference>
<evidence type="ECO:0000259" key="1">
    <source>
        <dbReference type="PROSITE" id="PS50011"/>
    </source>
</evidence>
<dbReference type="EMBL" id="POUD01000033">
    <property type="protein sequence ID" value="PZG19832.1"/>
    <property type="molecule type" value="Genomic_DNA"/>
</dbReference>
<keyword evidence="3" id="KW-1185">Reference proteome</keyword>
<evidence type="ECO:0000313" key="3">
    <source>
        <dbReference type="Proteomes" id="UP000249304"/>
    </source>
</evidence>
<dbReference type="SUPFAM" id="SSF56112">
    <property type="entry name" value="Protein kinase-like (PK-like)"/>
    <property type="match status" value="1"/>
</dbReference>
<reference evidence="2 3" key="1">
    <citation type="submission" date="2018-01" db="EMBL/GenBank/DDBJ databases">
        <title>Draft genome sequence of Nonomuraea sp. KC333.</title>
        <authorList>
            <person name="Sahin N."/>
            <person name="Saygin H."/>
            <person name="Ay H."/>
        </authorList>
    </citation>
    <scope>NUCLEOTIDE SEQUENCE [LARGE SCALE GENOMIC DNA]</scope>
    <source>
        <strain evidence="2 3">KC333</strain>
    </source>
</reference>
<protein>
    <recommendedName>
        <fullName evidence="1">Protein kinase domain-containing protein</fullName>
    </recommendedName>
</protein>
<dbReference type="GO" id="GO:0005524">
    <property type="term" value="F:ATP binding"/>
    <property type="evidence" value="ECO:0007669"/>
    <property type="project" value="InterPro"/>
</dbReference>
<organism evidence="2 3">
    <name type="scientific">Nonomuraea aridisoli</name>
    <dbReference type="NCBI Taxonomy" id="2070368"/>
    <lineage>
        <taxon>Bacteria</taxon>
        <taxon>Bacillati</taxon>
        <taxon>Actinomycetota</taxon>
        <taxon>Actinomycetes</taxon>
        <taxon>Streptosporangiales</taxon>
        <taxon>Streptosporangiaceae</taxon>
        <taxon>Nonomuraea</taxon>
    </lineage>
</organism>
<proteinExistence type="predicted"/>
<dbReference type="RefSeq" id="WP_111178837.1">
    <property type="nucleotide sequence ID" value="NZ_POUD01000033.1"/>
</dbReference>
<gene>
    <name evidence="2" type="ORF">C1J01_10990</name>
</gene>
<dbReference type="OrthoDB" id="3915799at2"/>
<accession>A0A2W2E701</accession>
<dbReference type="AlphaFoldDB" id="A0A2W2E701"/>
<dbReference type="GO" id="GO:0004672">
    <property type="term" value="F:protein kinase activity"/>
    <property type="evidence" value="ECO:0007669"/>
    <property type="project" value="InterPro"/>
</dbReference>
<dbReference type="Gene3D" id="3.30.200.20">
    <property type="entry name" value="Phosphorylase Kinase, domain 1"/>
    <property type="match status" value="1"/>
</dbReference>
<dbReference type="InterPro" id="IPR000719">
    <property type="entry name" value="Prot_kinase_dom"/>
</dbReference>
<dbReference type="Proteomes" id="UP000249304">
    <property type="component" value="Unassembled WGS sequence"/>
</dbReference>
<evidence type="ECO:0000313" key="2">
    <source>
        <dbReference type="EMBL" id="PZG19832.1"/>
    </source>
</evidence>
<sequence length="91" mass="9588">MSLAPLTNDAPSHIGAGGQGVVYEAYDPAGVRVAVKVLRPGGIRRPPAKEVAAARRVASFSTAKILEVDLDAERPYIVSEYVDGPSLRGRS</sequence>